<dbReference type="AlphaFoldDB" id="E6XBJ1"/>
<dbReference type="InterPro" id="IPR012334">
    <property type="entry name" value="Pectin_lyas_fold"/>
</dbReference>
<dbReference type="OrthoDB" id="9795486at2"/>
<feature type="signal peptide" evidence="1">
    <location>
        <begin position="1"/>
        <end position="25"/>
    </location>
</feature>
<dbReference type="PROSITE" id="PS51257">
    <property type="entry name" value="PROKAR_LIPOPROTEIN"/>
    <property type="match status" value="1"/>
</dbReference>
<dbReference type="RefSeq" id="WP_013552554.1">
    <property type="nucleotide sequence ID" value="NC_014934.1"/>
</dbReference>
<dbReference type="Gene3D" id="2.160.20.10">
    <property type="entry name" value="Single-stranded right-handed beta-helix, Pectin lyase-like"/>
    <property type="match status" value="1"/>
</dbReference>
<dbReference type="KEGG" id="cao:Celal_3857"/>
<name>E6XBJ1_CELAD</name>
<accession>E6XBJ1</accession>
<evidence type="ECO:0000313" key="2">
    <source>
        <dbReference type="EMBL" id="ADV51104.1"/>
    </source>
</evidence>
<dbReference type="EMBL" id="CP002453">
    <property type="protein sequence ID" value="ADV51104.1"/>
    <property type="molecule type" value="Genomic_DNA"/>
</dbReference>
<dbReference type="STRING" id="688270.Celal_3857"/>
<dbReference type="InterPro" id="IPR011050">
    <property type="entry name" value="Pectin_lyase_fold/virulence"/>
</dbReference>
<sequence>MKKFLFKISCIGLLCISATSCSSKGDMDNLLVGDLPNAQPGDYVAPIGIPDAWISPDIASPERPTTWDTEQIGYYFVEYAVGSDTDNTYGTPSTPRKTIPYPVPAGSLVVVAGDYHYVQNYIKLEGEGTGEAWVAGVSGPVWVVSDTENKAEITDKQLLISGSYVYLDGFYFHSGGRVQLGSYKLGFQVDHILVRNSEMKGEHDVTGGVLINTVGLKEEPASDIIIYNNKAHGIGPLDSDVDIDARGCSIQSYTSNMWVIDNEFSDSGAGLQVEASNLEKQTSTHHIYIGRNHIFNIAQAGIGIKYALDIIISENVIHDIIDTPWSPAKGIGFQYAPDRVWILYNEIYNANTGIRGASDNGGAGTNGKSVFIIGNFIHDASIDGTAHNGATKGLGIEINNGATPRYIINNTIVNSDIAVANGYYNSTMIIENNVFSNTRDFDVMLEDSYQTGTLSTLRNNHFDAEAKITWSNGVTHDLESFQAAFDKGEGCISDAPLFVAANANDFSLQTASTAVAAGLTPSELTLDVYDHFESLYGLNIKVDINQVARPTTGAWNMGAYTN</sequence>
<keyword evidence="1" id="KW-0732">Signal</keyword>
<dbReference type="HOGENOM" id="CLU_498474_0_0_10"/>
<evidence type="ECO:0000313" key="3">
    <source>
        <dbReference type="Proteomes" id="UP000008634"/>
    </source>
</evidence>
<reference evidence="2 3" key="1">
    <citation type="journal article" date="2010" name="Stand. Genomic Sci.">
        <title>Complete genome sequence of Cellulophaga algicola type strain (IC166).</title>
        <authorList>
            <person name="Abt B."/>
            <person name="Lu M."/>
            <person name="Misra M."/>
            <person name="Han C."/>
            <person name="Nolan M."/>
            <person name="Lucas S."/>
            <person name="Hammon N."/>
            <person name="Deshpande S."/>
            <person name="Cheng J.F."/>
            <person name="Tapia R."/>
            <person name="Goodwin L."/>
            <person name="Pitluck S."/>
            <person name="Liolios K."/>
            <person name="Pagani I."/>
            <person name="Ivanova N."/>
            <person name="Mavromatis K."/>
            <person name="Ovchinikova G."/>
            <person name="Pati A."/>
            <person name="Chen A."/>
            <person name="Palaniappan K."/>
            <person name="Land M."/>
            <person name="Hauser L."/>
            <person name="Chang Y.J."/>
            <person name="Jeffries C.D."/>
            <person name="Detter J.C."/>
            <person name="Brambilla E."/>
            <person name="Rohde M."/>
            <person name="Tindall B.J."/>
            <person name="Goker M."/>
            <person name="Woyke T."/>
            <person name="Bristow J."/>
            <person name="Eisen J.A."/>
            <person name="Markowitz V."/>
            <person name="Hugenholtz P."/>
            <person name="Kyrpides N.C."/>
            <person name="Klenk H.P."/>
            <person name="Lapidus A."/>
        </authorList>
    </citation>
    <scope>NUCLEOTIDE SEQUENCE [LARGE SCALE GENOMIC DNA]</scope>
    <source>
        <strain evidence="3">DSM 14237 / IC166 / ACAM 630</strain>
    </source>
</reference>
<feature type="chain" id="PRO_5003212823" evidence="1">
    <location>
        <begin position="26"/>
        <end position="562"/>
    </location>
</feature>
<protein>
    <submittedName>
        <fullName evidence="2">Colicin uptake-like protein</fullName>
    </submittedName>
</protein>
<proteinExistence type="predicted"/>
<evidence type="ECO:0000256" key="1">
    <source>
        <dbReference type="SAM" id="SignalP"/>
    </source>
</evidence>
<gene>
    <name evidence="2" type="ordered locus">Celal_3857</name>
</gene>
<keyword evidence="3" id="KW-1185">Reference proteome</keyword>
<dbReference type="eggNOG" id="COG5434">
    <property type="taxonomic scope" value="Bacteria"/>
</dbReference>
<dbReference type="SUPFAM" id="SSF51126">
    <property type="entry name" value="Pectin lyase-like"/>
    <property type="match status" value="1"/>
</dbReference>
<dbReference type="Proteomes" id="UP000008634">
    <property type="component" value="Chromosome"/>
</dbReference>
<organism evidence="2 3">
    <name type="scientific">Cellulophaga algicola (strain DSM 14237 / IC166 / ACAM 630)</name>
    <dbReference type="NCBI Taxonomy" id="688270"/>
    <lineage>
        <taxon>Bacteria</taxon>
        <taxon>Pseudomonadati</taxon>
        <taxon>Bacteroidota</taxon>
        <taxon>Flavobacteriia</taxon>
        <taxon>Flavobacteriales</taxon>
        <taxon>Flavobacteriaceae</taxon>
        <taxon>Cellulophaga</taxon>
    </lineage>
</organism>